<keyword evidence="5" id="KW-1185">Reference proteome</keyword>
<sequence length="433" mass="47871">TPQLLSLPRHPPTPLQRSPVQGNVLRPEILHERRVLLTDGRLHPALHDALKYQACPDVPGSESLNEELTCLAAWKEGSNRYLVGKAYHFLATSDEDRYRCFVYKSWDNGNETGVRMALSGDATCNGLFSIAGGSMTLILKKVDTSRSGCRFPHWLATPHWHSLDGHMALRVTRRNATLHLAYPRSHQGPVTHTCLEQLGAKEVKQQQQLQIHKIKKSATFVTHVIKGCESGYQCVHVKERDNGVMEMLMGRWSQVDSLACKDQYFDPNSSNYTTFVSSAVEKRQCPVVGRYEVIGTSERRPTGGRRRLGRGYVGEGRRPFTTLDVGCSTIDTLVIGNACSSSEYSCIGWWQAQGRQYVVVTPKSRSSKGVRRLCLTLVQRVGGEGGILSLASSALSCGRNLTQGFLGYTILNATIIDKAGCGTNDSFSVTKNL</sequence>
<evidence type="ECO:0000259" key="2">
    <source>
        <dbReference type="Pfam" id="PF23069"/>
    </source>
</evidence>
<dbReference type="PANTHER" id="PTHR22255">
    <property type="entry name" value="LP06548P"/>
    <property type="match status" value="1"/>
</dbReference>
<evidence type="ECO:0000256" key="1">
    <source>
        <dbReference type="SAM" id="MobiDB-lite"/>
    </source>
</evidence>
<feature type="region of interest" description="Disordered" evidence="1">
    <location>
        <begin position="1"/>
        <end position="20"/>
    </location>
</feature>
<feature type="domain" description="DUF7042" evidence="2">
    <location>
        <begin position="50"/>
        <end position="140"/>
    </location>
</feature>
<organism evidence="4 5">
    <name type="scientific">Petrolisthes manimaculis</name>
    <dbReference type="NCBI Taxonomy" id="1843537"/>
    <lineage>
        <taxon>Eukaryota</taxon>
        <taxon>Metazoa</taxon>
        <taxon>Ecdysozoa</taxon>
        <taxon>Arthropoda</taxon>
        <taxon>Crustacea</taxon>
        <taxon>Multicrustacea</taxon>
        <taxon>Malacostraca</taxon>
        <taxon>Eumalacostraca</taxon>
        <taxon>Eucarida</taxon>
        <taxon>Decapoda</taxon>
        <taxon>Pleocyemata</taxon>
        <taxon>Anomura</taxon>
        <taxon>Galatheoidea</taxon>
        <taxon>Porcellanidae</taxon>
        <taxon>Petrolisthes</taxon>
    </lineage>
</organism>
<dbReference type="InterPro" id="IPR055471">
    <property type="entry name" value="DUF7043"/>
</dbReference>
<reference evidence="4" key="1">
    <citation type="submission" date="2023-11" db="EMBL/GenBank/DDBJ databases">
        <title>Genome assemblies of two species of porcelain crab, Petrolisthes cinctipes and Petrolisthes manimaculis (Anomura: Porcellanidae).</title>
        <authorList>
            <person name="Angst P."/>
        </authorList>
    </citation>
    <scope>NUCLEOTIDE SEQUENCE</scope>
    <source>
        <strain evidence="4">PB745_02</strain>
        <tissue evidence="4">Gill</tissue>
    </source>
</reference>
<dbReference type="InterPro" id="IPR055470">
    <property type="entry name" value="DUF7042"/>
</dbReference>
<dbReference type="AlphaFoldDB" id="A0AAE1NIJ9"/>
<feature type="domain" description="DUF7043" evidence="3">
    <location>
        <begin position="146"/>
        <end position="269"/>
    </location>
</feature>
<protein>
    <submittedName>
        <fullName evidence="4">Uncharacterized protein</fullName>
    </submittedName>
</protein>
<feature type="non-terminal residue" evidence="4">
    <location>
        <position position="433"/>
    </location>
</feature>
<dbReference type="PANTHER" id="PTHR22255:SF9">
    <property type="entry name" value="LP06548P"/>
    <property type="match status" value="1"/>
</dbReference>
<evidence type="ECO:0000313" key="5">
    <source>
        <dbReference type="Proteomes" id="UP001292094"/>
    </source>
</evidence>
<name>A0AAE1NIJ9_9EUCA</name>
<dbReference type="Pfam" id="PF23069">
    <property type="entry name" value="DUF7042"/>
    <property type="match status" value="1"/>
</dbReference>
<accession>A0AAE1NIJ9</accession>
<evidence type="ECO:0000259" key="3">
    <source>
        <dbReference type="Pfam" id="PF23070"/>
    </source>
</evidence>
<dbReference type="Pfam" id="PF23070">
    <property type="entry name" value="DUF7043"/>
    <property type="match status" value="1"/>
</dbReference>
<dbReference type="EMBL" id="JAWZYT010005878">
    <property type="protein sequence ID" value="KAK4289396.1"/>
    <property type="molecule type" value="Genomic_DNA"/>
</dbReference>
<dbReference type="GO" id="GO:0061909">
    <property type="term" value="P:autophagosome-lysosome fusion"/>
    <property type="evidence" value="ECO:0007669"/>
    <property type="project" value="TreeGrafter"/>
</dbReference>
<evidence type="ECO:0000313" key="4">
    <source>
        <dbReference type="EMBL" id="KAK4289396.1"/>
    </source>
</evidence>
<gene>
    <name evidence="4" type="ORF">Pmani_037629</name>
</gene>
<dbReference type="Proteomes" id="UP001292094">
    <property type="component" value="Unassembled WGS sequence"/>
</dbReference>
<proteinExistence type="predicted"/>
<comment type="caution">
    <text evidence="4">The sequence shown here is derived from an EMBL/GenBank/DDBJ whole genome shotgun (WGS) entry which is preliminary data.</text>
</comment>